<evidence type="ECO:0000313" key="2">
    <source>
        <dbReference type="EMBL" id="QDI64861.1"/>
    </source>
</evidence>
<dbReference type="Pfam" id="PF00657">
    <property type="entry name" value="Lipase_GDSL"/>
    <property type="match status" value="1"/>
</dbReference>
<dbReference type="GO" id="GO:0016788">
    <property type="term" value="F:hydrolase activity, acting on ester bonds"/>
    <property type="evidence" value="ECO:0007669"/>
    <property type="project" value="InterPro"/>
</dbReference>
<dbReference type="RefSeq" id="WP_016828929.1">
    <property type="nucleotide sequence ID" value="NZ_CP041200.1"/>
</dbReference>
<dbReference type="InterPro" id="IPR036514">
    <property type="entry name" value="SGNH_hydro_sf"/>
</dbReference>
<protein>
    <submittedName>
        <fullName evidence="2">SGNH/GDSL hydrolase family protein</fullName>
    </submittedName>
</protein>
<feature type="transmembrane region" description="Helical" evidence="1">
    <location>
        <begin position="12"/>
        <end position="31"/>
    </location>
</feature>
<dbReference type="InterPro" id="IPR001087">
    <property type="entry name" value="GDSL"/>
</dbReference>
<dbReference type="SUPFAM" id="SSF52266">
    <property type="entry name" value="SGNH hydrolase"/>
    <property type="match status" value="1"/>
</dbReference>
<dbReference type="EMBL" id="CP041200">
    <property type="protein sequence ID" value="QDI64861.1"/>
    <property type="molecule type" value="Genomic_DNA"/>
</dbReference>
<evidence type="ECO:0000313" key="3">
    <source>
        <dbReference type="Proteomes" id="UP000318231"/>
    </source>
</evidence>
<gene>
    <name evidence="2" type="ORF">FJM05_01420</name>
</gene>
<organism evidence="2 3">
    <name type="scientific">Ureaplasma urealyticum</name>
    <name type="common">Ureaplasma urealyticum biotype 2</name>
    <dbReference type="NCBI Taxonomy" id="2130"/>
    <lineage>
        <taxon>Bacteria</taxon>
        <taxon>Bacillati</taxon>
        <taxon>Mycoplasmatota</taxon>
        <taxon>Mycoplasmoidales</taxon>
        <taxon>Mycoplasmoidaceae</taxon>
        <taxon>Ureaplasma</taxon>
    </lineage>
</organism>
<dbReference type="Gene3D" id="3.40.50.1110">
    <property type="entry name" value="SGNH hydrolase"/>
    <property type="match status" value="1"/>
</dbReference>
<dbReference type="Proteomes" id="UP000318231">
    <property type="component" value="Chromosome"/>
</dbReference>
<evidence type="ECO:0000256" key="1">
    <source>
        <dbReference type="SAM" id="Phobius"/>
    </source>
</evidence>
<dbReference type="PANTHER" id="PTHR30383">
    <property type="entry name" value="THIOESTERASE 1/PROTEASE 1/LYSOPHOSPHOLIPASE L1"/>
    <property type="match status" value="1"/>
</dbReference>
<accession>A0AAP9ABV6</accession>
<name>A0AAP9ABV6_UREUR</name>
<keyword evidence="2" id="KW-0378">Hydrolase</keyword>
<reference evidence="2 3" key="1">
    <citation type="submission" date="2019-07" db="EMBL/GenBank/DDBJ databases">
        <title>Comparative genomics of three clinical Ureaplasma species: analysis of their core genomes and virulence factors.</title>
        <authorList>
            <person name="Yang T."/>
            <person name="Zhang Y."/>
            <person name="Li X."/>
            <person name="Kong Y."/>
            <person name="Yu H."/>
            <person name="Ruan Z."/>
            <person name="Xie X."/>
            <person name="Zhang J."/>
        </authorList>
    </citation>
    <scope>NUCLEOTIDE SEQUENCE [LARGE SCALE GENOMIC DNA]</scope>
    <source>
        <strain evidence="2 3">132</strain>
    </source>
</reference>
<proteinExistence type="predicted"/>
<keyword evidence="1" id="KW-1133">Transmembrane helix</keyword>
<dbReference type="InterPro" id="IPR051532">
    <property type="entry name" value="Ester_Hydrolysis_Enzymes"/>
</dbReference>
<keyword evidence="1" id="KW-0812">Transmembrane</keyword>
<sequence length="3332" mass="381056">MDKKNKKILGISMASIIATIAIIAPATYFGLQKSDQLKKDPKLDYNQAKLKGLDDNIIVDPNPSNNENYLPPLDFSKVCIKPQTKINYLAIGDSITAGFNSELGWEAPGRYDLATNKISGLSFPSFIAQYINKVEPNRLASYENLGLTGSRAIDWLYLLGVADANYFKDQQYKFFDFSKKMDNQENNPFKHRLKKFFNDFGYRNDKKLTNNEQVLKSDFTEFYNSLRSANLMTISLGANDFLAYLDINKLIDLANSTQNDLVNKANEYKNYLKTIAQKIQNDLKKLISAIKKVNPNISISLIGYPTPLLRLNDVLNQLFKLPNNQSLVNDVMDILNNAIKNVADLKNNVNYIDPFDENDWKANSDKFTRAIFDIHPTELGYKRMAQDIFLKMSLGQNYAQNKTPLIANAIYEAWDEDYFNKDSDSFKQQIGFANNTNQDLVNKVLGTSKGALFWVKTTLENDKQLRDQFLNFKNTSTIVKDWLFANKRSFNSFVNFISQNLVNLGLDKNGAIAQFLANIDENGLNNLYKLAQAFVQTTYLDRVISGIQNDFDNLDLDKNNIKGTQKISTTLLLDVFKKHVINDQNLFELLNGLFKSDFFVDNQLEIKKIVKALLSDLIGSQKLLDMVFGNNASNNLNGDTEFLKNILIIQQKLVKTKSLEKIIDVFVDALFDSNQNYLSQGPLSNVLAKIVSANKNVLSERLTTLFDDLLKDETTLSAVYSLTTQILNEQIPDFAKTENGAQIIKKIISYGSNVSLINLIKNNTIDLLTNPKTFLGIFDQNKPSILSIMQQSIDVNSKPFLNNVIDLLTSNKINIDDWKLLMQAILNSPSITNILNNGLAGISDLNQKISSKVDFIKLIKNLAFVLDEKNLDDTHKQQIKNTLKTIVDELFENPNLKNLLDSFEDFLANKIGDLLISSKSQIISTKGEQIWKVIKTLINKTINGEQIKNLLITFINNFIDQPKQYQDFNTFTELLSVILKTNDQQIQTSIDAIVKSVFADESTNSLISELIVDLMQQYLFKNNVSANDSQKLTTFIKNVLPSIADLTLYKQVRRSLFTFLKENLVTIINDPNKWQTFVNKGINKILVDSLPQLLTIVELIENDQIKDQDVIDVIKILIDNLDFNKLLTNSNNQSTTLEIDAKYLIFKLIKNFANSRIFKVENPKLEVYKTKLKTILETSINNVFSNTNLNEFFNDGLAKLLSSLDIFAQLNLTDEQRNNFAKTIIKTFKENSTFKTLLISITKNLVDNVDEYVNANDLESIISLVIKQNQQQLKKVFDEILLVVLKDEQWQDLILRLLVKVINPSKNYEDISSSSINKLKTFMTKFADGFSKLDIYKQIKDALFNVLSDPQKTKKLLSNDQQELKSIILEAFNINTPQNALKLIKIFDIDSISSRDYADVIEIILFEIGIQTNIKNNNTTSSNNQSHNNDFIFQVIKLALNDGIDQKHLTKLKEIINFVLNDIEKIYESDNFIRTQLNKFANSLVNSIIKLLPKTQSLENEYNEFFTTILNDRIFLNSVKDLLSIIINKVIDHKDQYKNANSLGELVQLFAQNKESDLKTKFKVLLESVLKNETIVNKFGSLLIKSFKLELNVPITNDQNEQNSISFIAKLLKNLTNLSIYNKLVDNFFVFVKSNIKNLIDAKPFDSSKVSNELINFTSPKAKDYATLIELFGIEEISADEWKAFIGFIIDYTPFNQLFNSKPTTPFQSSSTNTSFDSSKITTEVFEFIKAFVSSKVINDSTNTTKAQTNANKFKDVIEFLFDKLLTSNNTKNFIINLVIKQDAISSFLKSINIDEQKAIKISHAIINAIGEDKNLQTIFNALIEPLVLQPQKFANTTNLAELIAKLIQESESNLKPAVISIIKNLLKNNEIQEFVLQVVIPKINQNKTYNDLSQQAISSFKNLLTKLANHLDNVSVFNDLLTNLFTKLKHQNSINQLLTTNLDAMLNLVKELFNLNENTLAKVIDILEIDDISAQEFVDVINAFVNQIEISFEKNQTTTNTNSESINRYWKYASALIKHNWSSKAKTKFKSIISLFIEQNLNSNQESFWTKLVQTIGTKVSNIIVEKISNLSSQKTSYETLIKNLLNNANFKNAIKNFIVEGSSKIIDNLDQLKDATSFGDLVQKLITTNDTWLKSEIKKVLSVILKEANLTNELAQVLINSYTSYFEITNLGEEQQSKLKNVLTKVITNVSDLKFVDNLTTQLIKFLKENAKALIDNPLNNQQALNKFINENIANEDALINLLEIFDNTNISVEEWNEFTQILIDYLPLNKILDITKRINQQNNQTALSVNQQITNVFVFIKKLLNSTHLNNVKNKFDDVIKNAISNLLKNNNFKNFIATQLTNTLFSNTNLINTLGIVDTKTTLIDPIINQLISSEELSNIIQTLITSIFEQKDQLKTLDSSNEFFTKLISLNTEKLKPNLKKIIQNTLKQDNVQELLVRVIFKQITPNKIYVSIKEESKHNLKSLISKFANRLEEFSSYNEIVNNLFTSLSNKDNWTKLFSNNNNDLIAFAKTIFDYTNPQKIINLIDVLKITSINDTDYIQAFKTLLDEVDFSYFINKKHQTNESNANSQNKLNINDYYKYVKALFNHELDETSKIKLKNIIKELTTKVLSDQGTGFINNLANALSEKISNLITKAIPQLQSHQDAYKNLVKKIFTNQTLFNEVKELIVWVFNDFIDQKNTYKSIKTFGALFEKFIQTHEQEIQNKLIATFKKIFSEKNNLIDEISTTFIDSVKTYFNITNLTNGDNDKIKQFIKFVFNNIFELEYVKNSVNKLITTLKDNVKNLVDNNSDINTIMQTNVVSFISSPTEVAKLFQIIKLDTNNTILNFLKVILEKLPTTAYQKMFGTKIVLQDQTATVTTNKQEHQAIEYIKAILNSSYLNDNAVLTKTKTIIKDLLTSFSKSTELTSYLSELIANSFAQKLSDVTKINLENSKKFLVGSYKFIVNDTKFVEIINNLIDNLLTQKSQYLDKLISSPLDVINELIKTNIATQKNEFVPFIKRFLKTDSTSEFIAQFIIGTLKLENTNNNDINTIKKFINELVDNMHNLDFLNVFIDSMFNLMSKKGLDIFIKPNEIAEFKKSMETFGLTDPMNLLKIAKQVNNNQIKGETIGDLINLMFEKSPLTSYDKLNANDHPLYYGLKNLKEESLTSVIFGNGNKKEYKGIERINELDAIQHLINQLWDAQKKYSDQHKNSMTYEQDNPYMRSLIHLGIVLQWYVHETYFRNTTGGFWWWGAASNSWSGEGEVFLLLKADKNFSEVKVNQMIMGNRSPWLWSAPSYWSYTKNDFLFMITYWKKHKTSRHTKKPMVDDIFESLKRGYGQQIAIKK</sequence>
<keyword evidence="1" id="KW-0472">Membrane</keyword>